<comment type="caution">
    <text evidence="1">The sequence shown here is derived from an EMBL/GenBank/DDBJ whole genome shotgun (WGS) entry which is preliminary data.</text>
</comment>
<gene>
    <name evidence="1" type="ORF">GCM10009775_13420</name>
</gene>
<dbReference type="InterPro" id="IPR009569">
    <property type="entry name" value="AA_synth_put"/>
</dbReference>
<evidence type="ECO:0000313" key="2">
    <source>
        <dbReference type="Proteomes" id="UP001501343"/>
    </source>
</evidence>
<reference evidence="2" key="1">
    <citation type="journal article" date="2019" name="Int. J. Syst. Evol. Microbiol.">
        <title>The Global Catalogue of Microorganisms (GCM) 10K type strain sequencing project: providing services to taxonomists for standard genome sequencing and annotation.</title>
        <authorList>
            <consortium name="The Broad Institute Genomics Platform"/>
            <consortium name="The Broad Institute Genome Sequencing Center for Infectious Disease"/>
            <person name="Wu L."/>
            <person name="Ma J."/>
        </authorList>
    </citation>
    <scope>NUCLEOTIDE SEQUENCE [LARGE SCALE GENOMIC DNA]</scope>
    <source>
        <strain evidence="2">JCM 14900</strain>
    </source>
</reference>
<organism evidence="1 2">
    <name type="scientific">Microbacterium aoyamense</name>
    <dbReference type="NCBI Taxonomy" id="344166"/>
    <lineage>
        <taxon>Bacteria</taxon>
        <taxon>Bacillati</taxon>
        <taxon>Actinomycetota</taxon>
        <taxon>Actinomycetes</taxon>
        <taxon>Micrococcales</taxon>
        <taxon>Microbacteriaceae</taxon>
        <taxon>Microbacterium</taxon>
    </lineage>
</organism>
<dbReference type="Gene3D" id="3.30.1330.110">
    <property type="entry name" value="BB2672"/>
    <property type="match status" value="1"/>
</dbReference>
<evidence type="ECO:0000313" key="1">
    <source>
        <dbReference type="EMBL" id="GAA1922252.1"/>
    </source>
</evidence>
<dbReference type="Proteomes" id="UP001501343">
    <property type="component" value="Unassembled WGS sequence"/>
</dbReference>
<dbReference type="SUPFAM" id="SSF160519">
    <property type="entry name" value="BB2672-like"/>
    <property type="match status" value="1"/>
</dbReference>
<dbReference type="EMBL" id="BAAAOF010000002">
    <property type="protein sequence ID" value="GAA1922252.1"/>
    <property type="molecule type" value="Genomic_DNA"/>
</dbReference>
<dbReference type="InterPro" id="IPR035936">
    <property type="entry name" value="BB2672"/>
</dbReference>
<keyword evidence="2" id="KW-1185">Reference proteome</keyword>
<accession>A0ABP5ATL4</accession>
<name>A0ABP5ATL4_9MICO</name>
<sequence length="188" mass="19674">MGVVVQLSVRKRISHREVVSSENGRPVDGLVIAWFAVVIENPFPAEYVADLVTLADAVGEELGDLVGPPCVELLGAEVEAFGKAALVGIDGEVEHGSALIHNLRFGNRFRAAAGGDTLLPAAEKVGLPGQSIDVPIKHKLDATTRSHHQTVTLMIPDAPRPREIVVAAVAASGGRPLARLATFGAEVA</sequence>
<proteinExistence type="predicted"/>
<dbReference type="Pfam" id="PF06684">
    <property type="entry name" value="AA_synth"/>
    <property type="match status" value="1"/>
</dbReference>
<protein>
    <submittedName>
        <fullName evidence="1">Amino acid synthesis family protein</fullName>
    </submittedName>
</protein>